<dbReference type="EMBL" id="JACHWB010000003">
    <property type="protein sequence ID" value="MBB3019835.1"/>
    <property type="molecule type" value="Genomic_DNA"/>
</dbReference>
<accession>A0A7W4YWV0</accession>
<comment type="caution">
    <text evidence="2">The sequence shown here is derived from an EMBL/GenBank/DDBJ whole genome shotgun (WGS) entry which is preliminary data.</text>
</comment>
<evidence type="ECO:0000256" key="1">
    <source>
        <dbReference type="SAM" id="Phobius"/>
    </source>
</evidence>
<feature type="transmembrane region" description="Helical" evidence="1">
    <location>
        <begin position="55"/>
        <end position="78"/>
    </location>
</feature>
<keyword evidence="1" id="KW-1133">Transmembrane helix</keyword>
<evidence type="ECO:0000313" key="3">
    <source>
        <dbReference type="Proteomes" id="UP000532010"/>
    </source>
</evidence>
<keyword evidence="1" id="KW-0472">Membrane</keyword>
<reference evidence="2 3" key="1">
    <citation type="submission" date="2020-08" db="EMBL/GenBank/DDBJ databases">
        <title>The Agave Microbiome: Exploring the role of microbial communities in plant adaptations to desert environments.</title>
        <authorList>
            <person name="Partida-Martinez L.P."/>
        </authorList>
    </citation>
    <scope>NUCLEOTIDE SEQUENCE [LARGE SCALE GENOMIC DNA]</scope>
    <source>
        <strain evidence="2 3">AT3.9</strain>
    </source>
</reference>
<feature type="transmembrane region" description="Helical" evidence="1">
    <location>
        <begin position="21"/>
        <end position="43"/>
    </location>
</feature>
<proteinExistence type="predicted"/>
<evidence type="ECO:0000313" key="2">
    <source>
        <dbReference type="EMBL" id="MBB3019835.1"/>
    </source>
</evidence>
<dbReference type="RefSeq" id="WP_183451222.1">
    <property type="nucleotide sequence ID" value="NZ_JACHWB010000003.1"/>
</dbReference>
<name>A0A7W4YWV0_9HYPH</name>
<keyword evidence="3" id="KW-1185">Reference proteome</keyword>
<gene>
    <name evidence="2" type="ORF">FHR70_002900</name>
</gene>
<organism evidence="2 3">
    <name type="scientific">Microvirga lupini</name>
    <dbReference type="NCBI Taxonomy" id="420324"/>
    <lineage>
        <taxon>Bacteria</taxon>
        <taxon>Pseudomonadati</taxon>
        <taxon>Pseudomonadota</taxon>
        <taxon>Alphaproteobacteria</taxon>
        <taxon>Hyphomicrobiales</taxon>
        <taxon>Methylobacteriaceae</taxon>
        <taxon>Microvirga</taxon>
    </lineage>
</organism>
<dbReference type="AlphaFoldDB" id="A0A7W4YWV0"/>
<keyword evidence="1" id="KW-0812">Transmembrane</keyword>
<sequence>MTRDAVEPAQRDEQQRIDSTFRNGSVTAIGVVVGFSLGFLSRWAALPGEWTRSDLVSVALITLGLALQIKALADLLLVSSLQLKRYNRSVRFFLTGLILVGLGVVFAVFADLLGFGGIVLQG</sequence>
<protein>
    <submittedName>
        <fullName evidence="2">Putative membrane protein YczE</fullName>
    </submittedName>
</protein>
<dbReference type="Proteomes" id="UP000532010">
    <property type="component" value="Unassembled WGS sequence"/>
</dbReference>
<feature type="transmembrane region" description="Helical" evidence="1">
    <location>
        <begin position="90"/>
        <end position="120"/>
    </location>
</feature>